<evidence type="ECO:0000256" key="1">
    <source>
        <dbReference type="SAM" id="Coils"/>
    </source>
</evidence>
<feature type="coiled-coil region" evidence="1">
    <location>
        <begin position="40"/>
        <end position="147"/>
    </location>
</feature>
<dbReference type="EMBL" id="ACVC01000066">
    <property type="protein sequence ID" value="EFO64781.1"/>
    <property type="molecule type" value="Genomic_DNA"/>
</dbReference>
<dbReference type="VEuPathDB" id="GiardiaDB:GLP15_4858"/>
<dbReference type="OMA" id="CAFINQG"/>
<protein>
    <submittedName>
        <fullName evidence="2">Uncharacterized protein</fullName>
    </submittedName>
</protein>
<name>E1EYB3_GIAIA</name>
<organism evidence="2 3">
    <name type="scientific">Giardia intestinalis (strain P15)</name>
    <name type="common">Giardia lamblia</name>
    <dbReference type="NCBI Taxonomy" id="658858"/>
    <lineage>
        <taxon>Eukaryota</taxon>
        <taxon>Metamonada</taxon>
        <taxon>Diplomonadida</taxon>
        <taxon>Hexamitidae</taxon>
        <taxon>Giardiinae</taxon>
        <taxon>Giardia</taxon>
    </lineage>
</organism>
<proteinExistence type="predicted"/>
<accession>E1EYB3</accession>
<evidence type="ECO:0000313" key="2">
    <source>
        <dbReference type="EMBL" id="EFO64781.1"/>
    </source>
</evidence>
<comment type="caution">
    <text evidence="2">The sequence shown here is derived from an EMBL/GenBank/DDBJ whole genome shotgun (WGS) entry which is preliminary data.</text>
</comment>
<dbReference type="Proteomes" id="UP000008974">
    <property type="component" value="Unassembled WGS sequence"/>
</dbReference>
<dbReference type="PANTHER" id="PTHR43941:SF1">
    <property type="entry name" value="STRUCTURAL MAINTENANCE OF CHROMOSOMES PROTEIN 2"/>
    <property type="match status" value="1"/>
</dbReference>
<reference evidence="2 3" key="1">
    <citation type="journal article" date="2010" name="BMC Genomics">
        <title>Genome analysis and comparative genomics of a Giardia intestinalis assemblage E isolate.</title>
        <authorList>
            <person name="Jerlstrom-Hultqvist J."/>
            <person name="Franzen O."/>
            <person name="Ankarklev J."/>
            <person name="Xu F."/>
            <person name="Nohynkova E."/>
            <person name="Andersson J.O."/>
            <person name="Svard S.G."/>
            <person name="Andersson B."/>
        </authorList>
    </citation>
    <scope>NUCLEOTIDE SEQUENCE [LARGE SCALE GENOMIC DNA]</scope>
    <source>
        <strain evidence="2 3">P15</strain>
    </source>
</reference>
<dbReference type="PANTHER" id="PTHR43941">
    <property type="entry name" value="STRUCTURAL MAINTENANCE OF CHROMOSOMES PROTEIN 2"/>
    <property type="match status" value="1"/>
</dbReference>
<dbReference type="AlphaFoldDB" id="E1EYB3"/>
<sequence length="574" mass="63695">MEEELLDVNRQNMRLRQLLGEAQRTFELIDEQRRKAASIIESHEQVMTQKALENSQLQERLAEMERTTRSIASIEHQLEFNKSELARLATENESLKQEIKTLVKRSTDLTQYKYQAAALASELAAVKKDLEATNVDVSRTKEELSATIATNRELRIALSSSTDQLTVLLALLLERRDQAKSGEDGAIASCSAGSFNDQKHLYDILSCRSAILDHFALFNSSAARSPLSIFLLSCTLFTQQLLLRQLCAFINQGILNLSDSSERLSFLLSAFALSLVEDFISVFLDQEEKFYLATIKTPSLEVFKAALSLSSSLQDVCGDSLTALEEVLLTGILPTNLQLKLSASRIRGLFGQVLPILFSSMDILAGTDTGLYAYSTFLSASSLVEKFIFVVTAYIHRAILFDFQRPFMAFSSSFFLDTMTLLCPAQSAFVDHASQSGFSVSQVDCLLATFSDQLSVNQSSSLLDLIGKTRGLLSEALSSDSMMVQQKQTKNQSHIDIKALLTNAQTDASQQFHNLVCAQDELRVELDRTRTELASLREEHAKTVGLLRIANDRIAIAEETTTKLQTALSAQLIT</sequence>
<evidence type="ECO:0000313" key="3">
    <source>
        <dbReference type="Proteomes" id="UP000008974"/>
    </source>
</evidence>
<keyword evidence="1" id="KW-0175">Coiled coil</keyword>
<gene>
    <name evidence="2" type="ORF">GLP15_4858</name>
</gene>
<dbReference type="OrthoDB" id="10260119at2759"/>